<proteinExistence type="inferred from homology"/>
<dbReference type="GO" id="GO:0030313">
    <property type="term" value="C:cell envelope"/>
    <property type="evidence" value="ECO:0007669"/>
    <property type="project" value="UniProtKB-SubCell"/>
</dbReference>
<dbReference type="Proteomes" id="UP001299608">
    <property type="component" value="Unassembled WGS sequence"/>
</dbReference>
<feature type="chain" id="PRO_5043744862" evidence="5">
    <location>
        <begin position="28"/>
        <end position="355"/>
    </location>
</feature>
<keyword evidence="3 5" id="KW-0732">Signal</keyword>
<comment type="similarity">
    <text evidence="2">Belongs to the bacterial solute-binding protein 2 family.</text>
</comment>
<evidence type="ECO:0000256" key="5">
    <source>
        <dbReference type="SAM" id="SignalP"/>
    </source>
</evidence>
<name>A0AAW5BTB1_9FIRM</name>
<dbReference type="CDD" id="cd06309">
    <property type="entry name" value="PBP1_galactofuranose_YtfQ-like"/>
    <property type="match status" value="1"/>
</dbReference>
<dbReference type="AlphaFoldDB" id="A0AAW5BTB1"/>
<organism evidence="7 8">
    <name type="scientific">Enterocloster aldenensis</name>
    <dbReference type="NCBI Taxonomy" id="358742"/>
    <lineage>
        <taxon>Bacteria</taxon>
        <taxon>Bacillati</taxon>
        <taxon>Bacillota</taxon>
        <taxon>Clostridia</taxon>
        <taxon>Lachnospirales</taxon>
        <taxon>Lachnospiraceae</taxon>
        <taxon>Enterocloster</taxon>
    </lineage>
</organism>
<feature type="domain" description="Periplasmic binding protein" evidence="6">
    <location>
        <begin position="70"/>
        <end position="312"/>
    </location>
</feature>
<gene>
    <name evidence="7" type="ORF">L0N08_11595</name>
</gene>
<dbReference type="InterPro" id="IPR025997">
    <property type="entry name" value="SBP_2_dom"/>
</dbReference>
<sequence length="355" mass="38429">MLKKLWGTMLAVTLVSTSLMGCSTESAKPAATESAVQVPEEKTTASAAETPAGETGTKPSEAGGEKKLKIGFSESTYSGAWRVAEVEDVTKYAELNGYELIMTNADSNIEKQIGDVEDLIAQKCDLIVIVPVDANAVAPAFEACKNAGIPVIDMDTQYLDGKWKEDFITTIRSDQYQQGQGCAEWTVGHVGDKDTTVLEITGNPGQSDAQNRSKGFNEYVAEHSNIKVIQQNGEWSRATAQEVVQNVAQSGQKFDVIYCHSDEMALGALLGLKQAGLKPNEDVWIVAVDGQKEALDAIKAEEIGAIITCTPKGGDALFDCINKYFAGEELEEEYFVHQSTITTENVDELYEVEGF</sequence>
<evidence type="ECO:0000313" key="7">
    <source>
        <dbReference type="EMBL" id="MCG4746059.1"/>
    </source>
</evidence>
<dbReference type="PANTHER" id="PTHR46847">
    <property type="entry name" value="D-ALLOSE-BINDING PERIPLASMIC PROTEIN-RELATED"/>
    <property type="match status" value="1"/>
</dbReference>
<dbReference type="Pfam" id="PF13407">
    <property type="entry name" value="Peripla_BP_4"/>
    <property type="match status" value="1"/>
</dbReference>
<evidence type="ECO:0000256" key="4">
    <source>
        <dbReference type="SAM" id="MobiDB-lite"/>
    </source>
</evidence>
<evidence type="ECO:0000256" key="1">
    <source>
        <dbReference type="ARBA" id="ARBA00004196"/>
    </source>
</evidence>
<dbReference type="PROSITE" id="PS51257">
    <property type="entry name" value="PROKAR_LIPOPROTEIN"/>
    <property type="match status" value="1"/>
</dbReference>
<dbReference type="GO" id="GO:0030246">
    <property type="term" value="F:carbohydrate binding"/>
    <property type="evidence" value="ECO:0007669"/>
    <property type="project" value="UniProtKB-ARBA"/>
</dbReference>
<protein>
    <submittedName>
        <fullName evidence="7">ABC transporter substrate-binding protein</fullName>
    </submittedName>
</protein>
<dbReference type="Gene3D" id="3.40.50.2300">
    <property type="match status" value="2"/>
</dbReference>
<dbReference type="PANTHER" id="PTHR46847:SF3">
    <property type="entry name" value="GALACTOFURANOSE-BINDING PROTEIN YTFQ"/>
    <property type="match status" value="1"/>
</dbReference>
<dbReference type="InterPro" id="IPR028082">
    <property type="entry name" value="Peripla_BP_I"/>
</dbReference>
<evidence type="ECO:0000256" key="3">
    <source>
        <dbReference type="ARBA" id="ARBA00022729"/>
    </source>
</evidence>
<accession>A0AAW5BTB1</accession>
<dbReference type="EMBL" id="JAKNGE010000012">
    <property type="protein sequence ID" value="MCG4746059.1"/>
    <property type="molecule type" value="Genomic_DNA"/>
</dbReference>
<reference evidence="7" key="1">
    <citation type="submission" date="2022-01" db="EMBL/GenBank/DDBJ databases">
        <title>Collection of gut derived symbiotic bacterial strains cultured from healthy donors.</title>
        <authorList>
            <person name="Lin H."/>
            <person name="Kohout C."/>
            <person name="Waligurski E."/>
            <person name="Pamer E.G."/>
        </authorList>
    </citation>
    <scope>NUCLEOTIDE SEQUENCE</scope>
    <source>
        <strain evidence="7">DFI.6.55</strain>
    </source>
</reference>
<evidence type="ECO:0000256" key="2">
    <source>
        <dbReference type="ARBA" id="ARBA00007639"/>
    </source>
</evidence>
<dbReference type="SUPFAM" id="SSF53822">
    <property type="entry name" value="Periplasmic binding protein-like I"/>
    <property type="match status" value="1"/>
</dbReference>
<comment type="subcellular location">
    <subcellularLocation>
        <location evidence="1">Cell envelope</location>
    </subcellularLocation>
</comment>
<dbReference type="RefSeq" id="WP_238053596.1">
    <property type="nucleotide sequence ID" value="NZ_JAKNGE010000012.1"/>
</dbReference>
<feature type="region of interest" description="Disordered" evidence="4">
    <location>
        <begin position="28"/>
        <end position="65"/>
    </location>
</feature>
<evidence type="ECO:0000313" key="8">
    <source>
        <dbReference type="Proteomes" id="UP001299608"/>
    </source>
</evidence>
<evidence type="ECO:0000259" key="6">
    <source>
        <dbReference type="Pfam" id="PF13407"/>
    </source>
</evidence>
<comment type="caution">
    <text evidence="7">The sequence shown here is derived from an EMBL/GenBank/DDBJ whole genome shotgun (WGS) entry which is preliminary data.</text>
</comment>
<feature type="signal peptide" evidence="5">
    <location>
        <begin position="1"/>
        <end position="27"/>
    </location>
</feature>